<protein>
    <submittedName>
        <fullName evidence="1">Uncharacterized protein</fullName>
    </submittedName>
</protein>
<dbReference type="RefSeq" id="WP_194367147.1">
    <property type="nucleotide sequence ID" value="NZ_CP054493.1"/>
</dbReference>
<reference evidence="1 2" key="1">
    <citation type="submission" date="2020-05" db="EMBL/GenBank/DDBJ databases">
        <title>Sulfurimonas marisnigri, sp. nov., and Sulfurimonas baltica, sp. nov., manganese oxide reducing chemolithoautotrophs of the class Epsilonproteobacteria isolated from the pelagic redoxclines of the Black and Baltic Seas and emended description of the genus Sulfurimonas.</title>
        <authorList>
            <person name="Henkel J.V."/>
            <person name="Laudan C."/>
            <person name="Werner J."/>
            <person name="Neu T."/>
            <person name="Plewe S."/>
            <person name="Sproer C."/>
            <person name="Bunk B."/>
            <person name="Schulz-Vogt H.N."/>
        </authorList>
    </citation>
    <scope>NUCLEOTIDE SEQUENCE [LARGE SCALE GENOMIC DNA]</scope>
    <source>
        <strain evidence="1 2">SoZ1</strain>
    </source>
</reference>
<proteinExistence type="predicted"/>
<gene>
    <name evidence="1" type="ORF">HUE87_02365</name>
</gene>
<evidence type="ECO:0000313" key="1">
    <source>
        <dbReference type="EMBL" id="QOY55105.1"/>
    </source>
</evidence>
<dbReference type="KEGG" id="smas:HUE87_02365"/>
<dbReference type="InterPro" id="IPR027417">
    <property type="entry name" value="P-loop_NTPase"/>
</dbReference>
<dbReference type="EMBL" id="CP054493">
    <property type="protein sequence ID" value="QOY55105.1"/>
    <property type="molecule type" value="Genomic_DNA"/>
</dbReference>
<name>A0A7S7M161_9BACT</name>
<dbReference type="Proteomes" id="UP000593836">
    <property type="component" value="Chromosome"/>
</dbReference>
<dbReference type="SUPFAM" id="SSF52540">
    <property type="entry name" value="P-loop containing nucleoside triphosphate hydrolases"/>
    <property type="match status" value="1"/>
</dbReference>
<organism evidence="1 2">
    <name type="scientific">Candidatus Sulfurimonas marisnigri</name>
    <dbReference type="NCBI Taxonomy" id="2740405"/>
    <lineage>
        <taxon>Bacteria</taxon>
        <taxon>Pseudomonadati</taxon>
        <taxon>Campylobacterota</taxon>
        <taxon>Epsilonproteobacteria</taxon>
        <taxon>Campylobacterales</taxon>
        <taxon>Sulfurimonadaceae</taxon>
        <taxon>Sulfurimonas</taxon>
    </lineage>
</organism>
<keyword evidence="2" id="KW-1185">Reference proteome</keyword>
<accession>A0A7S7M161</accession>
<dbReference type="AlphaFoldDB" id="A0A7S7M161"/>
<sequence length="476" mass="55249">MKSPFLLSIFKKNIHVIKHLNTILIKKLKKLCKSNDLIIYENITIYHYSKKTIIPLLIIDANRGIYIFEHKEWSFDDLKNSTISKSSHQSSTDQSLSYENRQEFIKQKFNELSHSDGVPIYNFLLMENLDRDQYDYLDDSFKILLPFEKIIFNDTLESELAMKLQENIPILKEPSKLIDIIGNLFIQYTIIDDMGRKYVATQEQIEFIDYESNNTLTIYAEETSGKTSAIILKALLYVLKYPKKNVVIVKPTIFDCDMLKHILNITIEYSMVEVDIDAINIVTPEEFTSRKIKKSDLIICDDTELLEHNFLTKIKTIQKNRALILVTSDKNVNPNFSFSKQFRLATQNFVFKKENQNNKVLEIISNLLKNNSAKDILVFSNSQNREILLNKLELLVPGKAGFFDCSDNLIDQDLSKILLQTYENISTLGSKFILLTDVESIPFEIIEYTAKRCSNTTYIIYKDQSEKINNLITKLA</sequence>
<evidence type="ECO:0000313" key="2">
    <source>
        <dbReference type="Proteomes" id="UP000593836"/>
    </source>
</evidence>